<name>A0AAD5VIF6_9AGAR</name>
<accession>A0AAD5VIF6</accession>
<evidence type="ECO:0000313" key="1">
    <source>
        <dbReference type="EMBL" id="KAJ3561013.1"/>
    </source>
</evidence>
<keyword evidence="2" id="KW-1185">Reference proteome</keyword>
<organism evidence="1 2">
    <name type="scientific">Leucocoprinus birnbaumii</name>
    <dbReference type="NCBI Taxonomy" id="56174"/>
    <lineage>
        <taxon>Eukaryota</taxon>
        <taxon>Fungi</taxon>
        <taxon>Dikarya</taxon>
        <taxon>Basidiomycota</taxon>
        <taxon>Agaricomycotina</taxon>
        <taxon>Agaricomycetes</taxon>
        <taxon>Agaricomycetidae</taxon>
        <taxon>Agaricales</taxon>
        <taxon>Agaricineae</taxon>
        <taxon>Agaricaceae</taxon>
        <taxon>Leucocoprinus</taxon>
    </lineage>
</organism>
<protein>
    <submittedName>
        <fullName evidence="1">Uncharacterized protein</fullName>
    </submittedName>
</protein>
<comment type="caution">
    <text evidence="1">The sequence shown here is derived from an EMBL/GenBank/DDBJ whole genome shotgun (WGS) entry which is preliminary data.</text>
</comment>
<dbReference type="Proteomes" id="UP001213000">
    <property type="component" value="Unassembled WGS sequence"/>
</dbReference>
<reference evidence="1" key="1">
    <citation type="submission" date="2022-07" db="EMBL/GenBank/DDBJ databases">
        <title>Genome Sequence of Leucocoprinus birnbaumii.</title>
        <authorList>
            <person name="Buettner E."/>
        </authorList>
    </citation>
    <scope>NUCLEOTIDE SEQUENCE</scope>
    <source>
        <strain evidence="1">VT141</strain>
    </source>
</reference>
<proteinExistence type="predicted"/>
<sequence>MGGPVHQFYATQSVPSNTTTPVALAAQPPWLPQLPTQLQQSQFSRHQCHEASIPRAPTPCPTPSFSVACNNIPSYDPRLVAKLDMALKSHLLYQEEQASDMAALSTITPSRVFMGLLHLLRDWGVHIRHLPRPLFFTQSNFVGPLQPPAAPGLNLSLQEYDGDLGAILLGVETEVVTRVD</sequence>
<dbReference type="AlphaFoldDB" id="A0AAD5VIF6"/>
<gene>
    <name evidence="1" type="ORF">NP233_g10460</name>
</gene>
<evidence type="ECO:0000313" key="2">
    <source>
        <dbReference type="Proteomes" id="UP001213000"/>
    </source>
</evidence>
<dbReference type="EMBL" id="JANIEX010001070">
    <property type="protein sequence ID" value="KAJ3561013.1"/>
    <property type="molecule type" value="Genomic_DNA"/>
</dbReference>